<dbReference type="SUPFAM" id="SSF50118">
    <property type="entry name" value="Cell growth inhibitor/plasmid maintenance toxic component"/>
    <property type="match status" value="1"/>
</dbReference>
<accession>A0A151AXD8</accession>
<dbReference type="Pfam" id="PF02452">
    <property type="entry name" value="PemK_toxin"/>
    <property type="match status" value="1"/>
</dbReference>
<keyword evidence="4" id="KW-1185">Reference proteome</keyword>
<evidence type="ECO:0000313" key="3">
    <source>
        <dbReference type="EMBL" id="KYH32230.1"/>
    </source>
</evidence>
<evidence type="ECO:0000256" key="1">
    <source>
        <dbReference type="ARBA" id="ARBA00007521"/>
    </source>
</evidence>
<comment type="similarity">
    <text evidence="1">Belongs to the PemK/MazF family.</text>
</comment>
<protein>
    <submittedName>
        <fullName evidence="3">PemK-like protein</fullName>
    </submittedName>
</protein>
<dbReference type="OrthoDB" id="1748396at2"/>
<dbReference type="GO" id="GO:0003677">
    <property type="term" value="F:DNA binding"/>
    <property type="evidence" value="ECO:0007669"/>
    <property type="project" value="InterPro"/>
</dbReference>
<evidence type="ECO:0000256" key="2">
    <source>
        <dbReference type="ARBA" id="ARBA00022649"/>
    </source>
</evidence>
<keyword evidence="2" id="KW-1277">Toxin-antitoxin system</keyword>
<reference evidence="3 4" key="1">
    <citation type="submission" date="2016-02" db="EMBL/GenBank/DDBJ databases">
        <title>Genome sequence of Clostridium tepidiprofundi DSM 19306.</title>
        <authorList>
            <person name="Poehlein A."/>
            <person name="Daniel R."/>
        </authorList>
    </citation>
    <scope>NUCLEOTIDE SEQUENCE [LARGE SCALE GENOMIC DNA]</scope>
    <source>
        <strain evidence="3 4">DSM 19306</strain>
    </source>
</reference>
<evidence type="ECO:0000313" key="4">
    <source>
        <dbReference type="Proteomes" id="UP000075531"/>
    </source>
</evidence>
<name>A0A151AXD8_9CLOT</name>
<sequence>MTQYNNFNKVSLNNLDTLHKVIRTVNLNHLTLQQSNFKCTNGVYYPLLNRGNIVRCEFIGIGSEIDDTHYAIVWDCPLSSESITVIPITSKFVEESKRTFCLGTINNFFTDKNNTVIKPSYVYLNKIKEVSRKRLTPWVIPNSNPTQLVTLSNTQIDRIKDAIAITYLDEEYIVGKLCSTGLQLPIAYDNDLLTSGYRRLLSISIDKSDNKQHKIKIDSTNSVFNLKCFYPQYDNSVKPLCNLIKYHKNHFTFRENILKSLFSNNPNKVNEAKQIIMHFYNKFKNNLTT</sequence>
<comment type="caution">
    <text evidence="3">The sequence shown here is derived from an EMBL/GenBank/DDBJ whole genome shotgun (WGS) entry which is preliminary data.</text>
</comment>
<organism evidence="3 4">
    <name type="scientific">Clostridium tepidiprofundi DSM 19306</name>
    <dbReference type="NCBI Taxonomy" id="1121338"/>
    <lineage>
        <taxon>Bacteria</taxon>
        <taxon>Bacillati</taxon>
        <taxon>Bacillota</taxon>
        <taxon>Clostridia</taxon>
        <taxon>Eubacteriales</taxon>
        <taxon>Clostridiaceae</taxon>
        <taxon>Clostridium</taxon>
    </lineage>
</organism>
<dbReference type="AlphaFoldDB" id="A0A151AXD8"/>
<dbReference type="InterPro" id="IPR011067">
    <property type="entry name" value="Plasmid_toxin/cell-grow_inhib"/>
</dbReference>
<dbReference type="PATRIC" id="fig|1121338.3.peg.2342"/>
<dbReference type="RefSeq" id="WP_066826737.1">
    <property type="nucleotide sequence ID" value="NZ_LTBA01000039.1"/>
</dbReference>
<dbReference type="Gene3D" id="2.30.30.110">
    <property type="match status" value="1"/>
</dbReference>
<gene>
    <name evidence="3" type="ORF">CLTEP_22740</name>
</gene>
<dbReference type="EMBL" id="LTBA01000039">
    <property type="protein sequence ID" value="KYH32230.1"/>
    <property type="molecule type" value="Genomic_DNA"/>
</dbReference>
<dbReference type="InterPro" id="IPR003477">
    <property type="entry name" value="PemK-like"/>
</dbReference>
<proteinExistence type="inferred from homology"/>
<dbReference type="Proteomes" id="UP000075531">
    <property type="component" value="Unassembled WGS sequence"/>
</dbReference>